<dbReference type="GO" id="GO:0003677">
    <property type="term" value="F:DNA binding"/>
    <property type="evidence" value="ECO:0007669"/>
    <property type="project" value="InterPro"/>
</dbReference>
<dbReference type="InterPro" id="IPR010093">
    <property type="entry name" value="SinI_DNA-bd"/>
</dbReference>
<dbReference type="EMBL" id="CP037421">
    <property type="protein sequence ID" value="QDT29863.1"/>
    <property type="molecule type" value="Genomic_DNA"/>
</dbReference>
<feature type="domain" description="Helix-turn-helix" evidence="1">
    <location>
        <begin position="31"/>
        <end position="74"/>
    </location>
</feature>
<dbReference type="Proteomes" id="UP000315647">
    <property type="component" value="Chromosome"/>
</dbReference>
<protein>
    <submittedName>
        <fullName evidence="2">Helix-turn-helix domain protein</fullName>
    </submittedName>
</protein>
<dbReference type="InterPro" id="IPR009061">
    <property type="entry name" value="DNA-bd_dom_put_sf"/>
</dbReference>
<gene>
    <name evidence="2" type="ORF">Enr10x_52200</name>
</gene>
<evidence type="ECO:0000313" key="3">
    <source>
        <dbReference type="Proteomes" id="UP000315647"/>
    </source>
</evidence>
<evidence type="ECO:0000313" key="2">
    <source>
        <dbReference type="EMBL" id="QDT29863.1"/>
    </source>
</evidence>
<name>A0A517QDZ9_9PLAN</name>
<dbReference type="SUPFAM" id="SSF46955">
    <property type="entry name" value="Putative DNA-binding domain"/>
    <property type="match status" value="1"/>
</dbReference>
<accession>A0A517QDZ9</accession>
<dbReference type="InterPro" id="IPR041657">
    <property type="entry name" value="HTH_17"/>
</dbReference>
<evidence type="ECO:0000259" key="1">
    <source>
        <dbReference type="Pfam" id="PF12728"/>
    </source>
</evidence>
<dbReference type="RefSeq" id="WP_145451773.1">
    <property type="nucleotide sequence ID" value="NZ_CP037421.1"/>
</dbReference>
<dbReference type="Pfam" id="PF12728">
    <property type="entry name" value="HTH_17"/>
    <property type="match status" value="1"/>
</dbReference>
<dbReference type="AlphaFoldDB" id="A0A517QDZ9"/>
<dbReference type="NCBIfam" id="TIGR01764">
    <property type="entry name" value="excise"/>
    <property type="match status" value="1"/>
</dbReference>
<reference evidence="2 3" key="1">
    <citation type="submission" date="2019-03" db="EMBL/GenBank/DDBJ databases">
        <title>Deep-cultivation of Planctomycetes and their phenomic and genomic characterization uncovers novel biology.</title>
        <authorList>
            <person name="Wiegand S."/>
            <person name="Jogler M."/>
            <person name="Boedeker C."/>
            <person name="Pinto D."/>
            <person name="Vollmers J."/>
            <person name="Rivas-Marin E."/>
            <person name="Kohn T."/>
            <person name="Peeters S.H."/>
            <person name="Heuer A."/>
            <person name="Rast P."/>
            <person name="Oberbeckmann S."/>
            <person name="Bunk B."/>
            <person name="Jeske O."/>
            <person name="Meyerdierks A."/>
            <person name="Storesund J.E."/>
            <person name="Kallscheuer N."/>
            <person name="Luecker S."/>
            <person name="Lage O.M."/>
            <person name="Pohl T."/>
            <person name="Merkel B.J."/>
            <person name="Hornburger P."/>
            <person name="Mueller R.-W."/>
            <person name="Bruemmer F."/>
            <person name="Labrenz M."/>
            <person name="Spormann A.M."/>
            <person name="Op den Camp H."/>
            <person name="Overmann J."/>
            <person name="Amann R."/>
            <person name="Jetten M.S.M."/>
            <person name="Mascher T."/>
            <person name="Medema M.H."/>
            <person name="Devos D.P."/>
            <person name="Kaster A.-K."/>
            <person name="Ovreas L."/>
            <person name="Rohde M."/>
            <person name="Galperin M.Y."/>
            <person name="Jogler C."/>
        </authorList>
    </citation>
    <scope>NUCLEOTIDE SEQUENCE [LARGE SCALE GENOMIC DNA]</scope>
    <source>
        <strain evidence="2 3">Enr10</strain>
    </source>
</reference>
<keyword evidence="3" id="KW-1185">Reference proteome</keyword>
<sequence>MSERRTLKITREEITKAFSTGEWADKYPPILTVDQAAELFNVPKATIYQWKSEGKLTDSAQRVGKHLRFLRDRLVLKLMSKGV</sequence>
<proteinExistence type="predicted"/>
<organism evidence="2 3">
    <name type="scientific">Gimesia panareensis</name>
    <dbReference type="NCBI Taxonomy" id="2527978"/>
    <lineage>
        <taxon>Bacteria</taxon>
        <taxon>Pseudomonadati</taxon>
        <taxon>Planctomycetota</taxon>
        <taxon>Planctomycetia</taxon>
        <taxon>Planctomycetales</taxon>
        <taxon>Planctomycetaceae</taxon>
        <taxon>Gimesia</taxon>
    </lineage>
</organism>